<evidence type="ECO:0000256" key="1">
    <source>
        <dbReference type="SAM" id="MobiDB-lite"/>
    </source>
</evidence>
<evidence type="ECO:0000313" key="3">
    <source>
        <dbReference type="EMBL" id="KAA8899208.1"/>
    </source>
</evidence>
<feature type="compositionally biased region" description="Basic and acidic residues" evidence="1">
    <location>
        <begin position="293"/>
        <end position="308"/>
    </location>
</feature>
<gene>
    <name evidence="3" type="ORF">TRICI_006377</name>
</gene>
<dbReference type="InterPro" id="IPR039931">
    <property type="entry name" value="EEIG1/2-like"/>
</dbReference>
<dbReference type="PROSITE" id="PS51840">
    <property type="entry name" value="C2_NT"/>
    <property type="match status" value="1"/>
</dbReference>
<feature type="compositionally biased region" description="Polar residues" evidence="1">
    <location>
        <begin position="222"/>
        <end position="234"/>
    </location>
</feature>
<dbReference type="EMBL" id="SWFS01000527">
    <property type="protein sequence ID" value="KAA8899208.1"/>
    <property type="molecule type" value="Genomic_DNA"/>
</dbReference>
<feature type="domain" description="C2 NT-type" evidence="2">
    <location>
        <begin position="1"/>
        <end position="135"/>
    </location>
</feature>
<accession>A0A642UHM2</accession>
<keyword evidence="4" id="KW-1185">Reference proteome</keyword>
<protein>
    <recommendedName>
        <fullName evidence="2">C2 NT-type domain-containing protein</fullName>
    </recommendedName>
</protein>
<reference evidence="3" key="1">
    <citation type="journal article" date="2019" name="G3 (Bethesda)">
        <title>Genome Assemblies of Two Rare Opportunistic Yeast Pathogens: Diutina rugosa (syn. Candida rugosa) and Trichomonascus ciferrii (syn. Candida ciferrii).</title>
        <authorList>
            <person name="Mixao V."/>
            <person name="Saus E."/>
            <person name="Hansen A.P."/>
            <person name="Lass-Florl C."/>
            <person name="Gabaldon T."/>
        </authorList>
    </citation>
    <scope>NUCLEOTIDE SEQUENCE</scope>
    <source>
        <strain evidence="3">CBS 4856</strain>
    </source>
</reference>
<dbReference type="InterPro" id="IPR019448">
    <property type="entry name" value="NT-C2"/>
</dbReference>
<comment type="caution">
    <text evidence="3">The sequence shown here is derived from an EMBL/GenBank/DDBJ whole genome shotgun (WGS) entry which is preliminary data.</text>
</comment>
<dbReference type="Pfam" id="PF10358">
    <property type="entry name" value="NT-C2"/>
    <property type="match status" value="1"/>
</dbReference>
<feature type="compositionally biased region" description="Low complexity" evidence="1">
    <location>
        <begin position="281"/>
        <end position="291"/>
    </location>
</feature>
<dbReference type="PANTHER" id="PTHR21456:SF1">
    <property type="entry name" value="C2 NT-TYPE DOMAIN-CONTAINING PROTEIN"/>
    <property type="match status" value="1"/>
</dbReference>
<name>A0A642UHM2_9ASCO</name>
<dbReference type="VEuPathDB" id="FungiDB:TRICI_006377"/>
<proteinExistence type="predicted"/>
<evidence type="ECO:0000313" key="4">
    <source>
        <dbReference type="Proteomes" id="UP000761534"/>
    </source>
</evidence>
<feature type="region of interest" description="Disordered" evidence="1">
    <location>
        <begin position="203"/>
        <end position="308"/>
    </location>
</feature>
<dbReference type="Proteomes" id="UP000761534">
    <property type="component" value="Unassembled WGS sequence"/>
</dbReference>
<dbReference type="AlphaFoldDB" id="A0A642UHM2"/>
<evidence type="ECO:0000259" key="2">
    <source>
        <dbReference type="PROSITE" id="PS51840"/>
    </source>
</evidence>
<dbReference type="OrthoDB" id="3365224at2759"/>
<dbReference type="PANTHER" id="PTHR21456">
    <property type="entry name" value="FAMILY WITH SEQUENCE SIMILARITY 102"/>
    <property type="match status" value="1"/>
</dbReference>
<sequence>MPTSRPHFEVNVEIQELTNIPQSIGLASIRWYIKDSPRSEARGRTKSMPIKNHRVSWNHHLTTKTRMGIDRHNVLRHAYLVFEVVWEHSGNNKVNMGKVEINLSEHVGREPAVTRYLLKESKVNSILNLIVTMKQTKGTVDYTVPPFSTPQIFGDITGVMDEQKVRYDRDHERFNVLSKLYHQTFAISWDPLPGELDPEACIEDIFSGGDGFGPADEWEIPTSPQSEKTSSTGENSKRISNDSSTNQQKRIPKTAATRNHKTKRDDGSDSQKNGNGEFASEPDSSQSSISSRLLREDKERDNFKSWRI</sequence>
<organism evidence="3 4">
    <name type="scientific">Trichomonascus ciferrii</name>
    <dbReference type="NCBI Taxonomy" id="44093"/>
    <lineage>
        <taxon>Eukaryota</taxon>
        <taxon>Fungi</taxon>
        <taxon>Dikarya</taxon>
        <taxon>Ascomycota</taxon>
        <taxon>Saccharomycotina</taxon>
        <taxon>Dipodascomycetes</taxon>
        <taxon>Dipodascales</taxon>
        <taxon>Trichomonascaceae</taxon>
        <taxon>Trichomonascus</taxon>
        <taxon>Trichomonascus ciferrii complex</taxon>
    </lineage>
</organism>